<dbReference type="Proteomes" id="UP001216510">
    <property type="component" value="Chromosome"/>
</dbReference>
<feature type="chain" id="PRO_5047549113" evidence="9">
    <location>
        <begin position="30"/>
        <end position="708"/>
    </location>
</feature>
<keyword evidence="12" id="KW-1185">Reference proteome</keyword>
<dbReference type="Pfam" id="PF03958">
    <property type="entry name" value="Secretin_N"/>
    <property type="match status" value="1"/>
</dbReference>
<dbReference type="Gene3D" id="3.30.1370.120">
    <property type="match status" value="1"/>
</dbReference>
<reference evidence="11 12" key="1">
    <citation type="submission" date="2023-02" db="EMBL/GenBank/DDBJ databases">
        <title>Gemone sequence of Telluria chitinolytica ACM 3522T.</title>
        <authorList>
            <person name="Frediansyah A."/>
            <person name="Miess H."/>
            <person name="Gross H."/>
        </authorList>
    </citation>
    <scope>NUCLEOTIDE SEQUENCE [LARGE SCALE GENOMIC DNA]</scope>
    <source>
        <strain evidence="11 12">ACM 3522</strain>
    </source>
</reference>
<evidence type="ECO:0000256" key="3">
    <source>
        <dbReference type="ARBA" id="ARBA00022729"/>
    </source>
</evidence>
<keyword evidence="5" id="KW-0998">Cell outer membrane</keyword>
<dbReference type="InterPro" id="IPR050810">
    <property type="entry name" value="Bact_Secretion_Sys_Channel"/>
</dbReference>
<feature type="region of interest" description="Disordered" evidence="8">
    <location>
        <begin position="572"/>
        <end position="708"/>
    </location>
</feature>
<dbReference type="PANTHER" id="PTHR30332">
    <property type="entry name" value="PROBABLE GENERAL SECRETION PATHWAY PROTEIN D"/>
    <property type="match status" value="1"/>
</dbReference>
<keyword evidence="2 7" id="KW-0813">Transport</keyword>
<feature type="domain" description="Secretin/TonB short N-terminal" evidence="10">
    <location>
        <begin position="213"/>
        <end position="264"/>
    </location>
</feature>
<protein>
    <submittedName>
        <fullName evidence="11">General secretion pathway protein GspD</fullName>
    </submittedName>
</protein>
<evidence type="ECO:0000256" key="2">
    <source>
        <dbReference type="ARBA" id="ARBA00022448"/>
    </source>
</evidence>
<dbReference type="SUPFAM" id="SSF48452">
    <property type="entry name" value="TPR-like"/>
    <property type="match status" value="1"/>
</dbReference>
<dbReference type="PRINTS" id="PR00811">
    <property type="entry name" value="BCTERIALGSPD"/>
</dbReference>
<evidence type="ECO:0000256" key="6">
    <source>
        <dbReference type="RuleBase" id="RU004003"/>
    </source>
</evidence>
<proteinExistence type="inferred from homology"/>
<dbReference type="PROSITE" id="PS51257">
    <property type="entry name" value="PROKAR_LIPOPROTEIN"/>
    <property type="match status" value="1"/>
</dbReference>
<organism evidence="11 12">
    <name type="scientific">Pseudoduganella chitinolytica</name>
    <dbReference type="NCBI Taxonomy" id="34070"/>
    <lineage>
        <taxon>Bacteria</taxon>
        <taxon>Pseudomonadati</taxon>
        <taxon>Pseudomonadota</taxon>
        <taxon>Betaproteobacteria</taxon>
        <taxon>Burkholderiales</taxon>
        <taxon>Oxalobacteraceae</taxon>
        <taxon>Telluria group</taxon>
        <taxon>Pseudoduganella</taxon>
    </lineage>
</organism>
<dbReference type="SMART" id="SM00965">
    <property type="entry name" value="STN"/>
    <property type="match status" value="1"/>
</dbReference>
<keyword evidence="3 9" id="KW-0732">Signal</keyword>
<evidence type="ECO:0000313" key="11">
    <source>
        <dbReference type="EMBL" id="WEF35647.1"/>
    </source>
</evidence>
<comment type="subcellular location">
    <subcellularLocation>
        <location evidence="7">Cell outer membrane</location>
    </subcellularLocation>
    <subcellularLocation>
        <location evidence="1">Membrane</location>
    </subcellularLocation>
</comment>
<feature type="compositionally biased region" description="Polar residues" evidence="8">
    <location>
        <begin position="631"/>
        <end position="642"/>
    </location>
</feature>
<keyword evidence="4" id="KW-0472">Membrane</keyword>
<evidence type="ECO:0000259" key="10">
    <source>
        <dbReference type="SMART" id="SM00965"/>
    </source>
</evidence>
<dbReference type="InterPro" id="IPR004846">
    <property type="entry name" value="T2SS/T3SS_dom"/>
</dbReference>
<evidence type="ECO:0000256" key="8">
    <source>
        <dbReference type="SAM" id="MobiDB-lite"/>
    </source>
</evidence>
<feature type="signal peptide" evidence="9">
    <location>
        <begin position="1"/>
        <end position="29"/>
    </location>
</feature>
<name>A0ABY8BLU1_9BURK</name>
<dbReference type="InterPro" id="IPR001775">
    <property type="entry name" value="GspD/PilQ"/>
</dbReference>
<sequence>MSRHQPTAAGRLRRTLTLSTMVLALSGCAAQMAYRDARTLIEKDQVEAGLLKLQEAISADPGNAQYRATYLQARDRAIMRYLDQAERQTTEGQRELALQNVQRVLALNPQNERARIALRALDMAERHDRLLAEATELIARKEFDQARAKVEVVLTEKPEQPRARALQREIAEKNPPGGAENQLAKTFKQPITIEFRDAPLKQVFDVISRRSGLNFVFDKDVKADARTTIALKNSTVESAVYYLLMTNQLEQQVMDANTILIYPNIAAKLKEYQETVIKTFYLANAEAKLVANTLKTILKSRDVVADEKLNLVIMRDNADAIKLAEKIVALQDMAEPEVMLEVEILEVKRSRLLELGVSWPTSATFSPLISSGGSTLTVNDLDTLNSRSIGVSSLSAKVTANKTDGDSNLLANPRIRVRNKQKAKILIGDKVPVITTTVSPGTAGFAQESVSYVDVGLTLNAEPTIYLNNEIAINVSLEVSNIVNRIETKTGTTAYQIGTRQATTVLQLKDGENQVLAGLINSEDRKTGTKVPGFGDVPILGRLFGSQVDDNQKTELVLSITPRLIRNVQRPHADASEFSAGTEANFRRKPDITVRAPVLMPGRSGGTPALEQPQAPQQPTPQETGTPTGVPLSTSQPGPASSVTQPNVQPIVQPTTQPTAQPTTQPEAQPQSLIQQQQLQQQQLQQQQLQQQQQQPSATVPTPPAQNQ</sequence>
<evidence type="ECO:0000256" key="1">
    <source>
        <dbReference type="ARBA" id="ARBA00004370"/>
    </source>
</evidence>
<dbReference type="InterPro" id="IPR038591">
    <property type="entry name" value="NolW-like_sf"/>
</dbReference>
<dbReference type="Pfam" id="PF00263">
    <property type="entry name" value="Secretin"/>
    <property type="match status" value="1"/>
</dbReference>
<feature type="compositionally biased region" description="Low complexity" evidence="8">
    <location>
        <begin position="643"/>
        <end position="695"/>
    </location>
</feature>
<dbReference type="Gene3D" id="3.30.1370.130">
    <property type="match status" value="1"/>
</dbReference>
<dbReference type="InterPro" id="IPR011990">
    <property type="entry name" value="TPR-like_helical_dom_sf"/>
</dbReference>
<accession>A0ABY8BLU1</accession>
<evidence type="ECO:0000256" key="4">
    <source>
        <dbReference type="ARBA" id="ARBA00023136"/>
    </source>
</evidence>
<gene>
    <name evidence="11" type="ORF">PX653_13140</name>
</gene>
<dbReference type="Gene3D" id="1.25.40.10">
    <property type="entry name" value="Tetratricopeptide repeat domain"/>
    <property type="match status" value="1"/>
</dbReference>
<dbReference type="InterPro" id="IPR005644">
    <property type="entry name" value="NolW-like"/>
</dbReference>
<comment type="similarity">
    <text evidence="6">Belongs to the bacterial secretin family.</text>
</comment>
<evidence type="ECO:0000256" key="5">
    <source>
        <dbReference type="ARBA" id="ARBA00023237"/>
    </source>
</evidence>
<evidence type="ECO:0000313" key="12">
    <source>
        <dbReference type="Proteomes" id="UP001216510"/>
    </source>
</evidence>
<evidence type="ECO:0000256" key="7">
    <source>
        <dbReference type="RuleBase" id="RU004004"/>
    </source>
</evidence>
<dbReference type="InterPro" id="IPR011662">
    <property type="entry name" value="Secretin/TonB_short_N"/>
</dbReference>
<dbReference type="EMBL" id="CP119083">
    <property type="protein sequence ID" value="WEF35647.1"/>
    <property type="molecule type" value="Genomic_DNA"/>
</dbReference>
<dbReference type="PANTHER" id="PTHR30332:SF17">
    <property type="entry name" value="TYPE IV PILIATION SYSTEM PROTEIN DR_0774-RELATED"/>
    <property type="match status" value="1"/>
</dbReference>
<feature type="compositionally biased region" description="Low complexity" evidence="8">
    <location>
        <begin position="607"/>
        <end position="629"/>
    </location>
</feature>
<dbReference type="RefSeq" id="WP_277418295.1">
    <property type="nucleotide sequence ID" value="NZ_CP119083.1"/>
</dbReference>
<evidence type="ECO:0000256" key="9">
    <source>
        <dbReference type="SAM" id="SignalP"/>
    </source>
</evidence>